<proteinExistence type="predicted"/>
<accession>A0A8X6Q4P6</accession>
<dbReference type="EMBL" id="BMAW01077439">
    <property type="protein sequence ID" value="GFU06446.1"/>
    <property type="molecule type" value="Genomic_DNA"/>
</dbReference>
<organism evidence="1 2">
    <name type="scientific">Nephila pilipes</name>
    <name type="common">Giant wood spider</name>
    <name type="synonym">Nephila maculata</name>
    <dbReference type="NCBI Taxonomy" id="299642"/>
    <lineage>
        <taxon>Eukaryota</taxon>
        <taxon>Metazoa</taxon>
        <taxon>Ecdysozoa</taxon>
        <taxon>Arthropoda</taxon>
        <taxon>Chelicerata</taxon>
        <taxon>Arachnida</taxon>
        <taxon>Araneae</taxon>
        <taxon>Araneomorphae</taxon>
        <taxon>Entelegynae</taxon>
        <taxon>Araneoidea</taxon>
        <taxon>Nephilidae</taxon>
        <taxon>Nephila</taxon>
    </lineage>
</organism>
<dbReference type="AlphaFoldDB" id="A0A8X6Q4P6"/>
<name>A0A8X6Q4P6_NEPPI</name>
<keyword evidence="2" id="KW-1185">Reference proteome</keyword>
<dbReference type="Proteomes" id="UP000887013">
    <property type="component" value="Unassembled WGS sequence"/>
</dbReference>
<protein>
    <submittedName>
        <fullName evidence="1">Uncharacterized protein</fullName>
    </submittedName>
</protein>
<sequence length="89" mass="9850">MALDYVLRGAVAPPNGAANHPLLLISVVAQPPTLGDADLFYYLCVGRWLSTSPPAKHAVRDTYRTLNRVKTMTRLRKKSKCLDITNVVK</sequence>
<evidence type="ECO:0000313" key="1">
    <source>
        <dbReference type="EMBL" id="GFU06446.1"/>
    </source>
</evidence>
<reference evidence="1" key="1">
    <citation type="submission" date="2020-08" db="EMBL/GenBank/DDBJ databases">
        <title>Multicomponent nature underlies the extraordinary mechanical properties of spider dragline silk.</title>
        <authorList>
            <person name="Kono N."/>
            <person name="Nakamura H."/>
            <person name="Mori M."/>
            <person name="Yoshida Y."/>
            <person name="Ohtoshi R."/>
            <person name="Malay A.D."/>
            <person name="Moran D.A.P."/>
            <person name="Tomita M."/>
            <person name="Numata K."/>
            <person name="Arakawa K."/>
        </authorList>
    </citation>
    <scope>NUCLEOTIDE SEQUENCE</scope>
</reference>
<evidence type="ECO:0000313" key="2">
    <source>
        <dbReference type="Proteomes" id="UP000887013"/>
    </source>
</evidence>
<comment type="caution">
    <text evidence="1">The sequence shown here is derived from an EMBL/GenBank/DDBJ whole genome shotgun (WGS) entry which is preliminary data.</text>
</comment>
<gene>
    <name evidence="1" type="ORF">NPIL_391851</name>
</gene>